<protein>
    <recommendedName>
        <fullName evidence="3">DUF1491 domain-containing protein</fullName>
    </recommendedName>
</protein>
<dbReference type="Pfam" id="PF07372">
    <property type="entry name" value="DUF1491"/>
    <property type="match status" value="1"/>
</dbReference>
<dbReference type="Proteomes" id="UP000046122">
    <property type="component" value="Unassembled WGS sequence"/>
</dbReference>
<evidence type="ECO:0008006" key="3">
    <source>
        <dbReference type="Google" id="ProtNLM"/>
    </source>
</evidence>
<proteinExistence type="predicted"/>
<dbReference type="InterPro" id="IPR009964">
    <property type="entry name" value="DUF1491"/>
</dbReference>
<organism evidence="1 2">
    <name type="scientific">Mesorhizobium plurifarium</name>
    <dbReference type="NCBI Taxonomy" id="69974"/>
    <lineage>
        <taxon>Bacteria</taxon>
        <taxon>Pseudomonadati</taxon>
        <taxon>Pseudomonadota</taxon>
        <taxon>Alphaproteobacteria</taxon>
        <taxon>Hyphomicrobiales</taxon>
        <taxon>Phyllobacteriaceae</taxon>
        <taxon>Mesorhizobium</taxon>
    </lineage>
</organism>
<dbReference type="EMBL" id="CCNE01000014">
    <property type="protein sequence ID" value="CDX55768.1"/>
    <property type="molecule type" value="Genomic_DNA"/>
</dbReference>
<accession>A0A090GU99</accession>
<dbReference type="AlphaFoldDB" id="A0A090GU99"/>
<name>A0A090GU99_MESPL</name>
<gene>
    <name evidence="1" type="ORF">MPL3365_210033</name>
</gene>
<evidence type="ECO:0000313" key="2">
    <source>
        <dbReference type="Proteomes" id="UP000046122"/>
    </source>
</evidence>
<evidence type="ECO:0000313" key="1">
    <source>
        <dbReference type="EMBL" id="CDX55768.1"/>
    </source>
</evidence>
<sequence>MRVTTDLWVSALVRRVFGAGGFAAIVKRGATEAGAVFVLSRGRLGEVALYGPAPQTSYDSAKPDERFFTLLDSSDDSSAFDARLEREKKFDPDIWVVEIEAGAVPVEELLSVKAE</sequence>
<dbReference type="Gene3D" id="3.40.1530.20">
    <property type="entry name" value="Protein of unknown function (DUF1491)"/>
    <property type="match status" value="1"/>
</dbReference>
<reference evidence="1 2" key="1">
    <citation type="submission" date="2014-08" db="EMBL/GenBank/DDBJ databases">
        <authorList>
            <person name="Moulin Lionel"/>
        </authorList>
    </citation>
    <scope>NUCLEOTIDE SEQUENCE [LARGE SCALE GENOMIC DNA]</scope>
</reference>